<proteinExistence type="predicted"/>
<reference evidence="2" key="1">
    <citation type="submission" date="2025-05" db="UniProtKB">
        <authorList>
            <consortium name="Ensembl"/>
        </authorList>
    </citation>
    <scope>IDENTIFICATION</scope>
</reference>
<feature type="chain" id="PRO_5044685067" evidence="1">
    <location>
        <begin position="23"/>
        <end position="134"/>
    </location>
</feature>
<dbReference type="Proteomes" id="UP000694724">
    <property type="component" value="Unplaced"/>
</dbReference>
<dbReference type="Proteomes" id="UP000694720">
    <property type="component" value="Unplaced"/>
</dbReference>
<evidence type="ECO:0000313" key="2">
    <source>
        <dbReference type="Ensembl" id="ENSSSCP00030039916.1"/>
    </source>
</evidence>
<keyword evidence="1" id="KW-0732">Signal</keyword>
<name>A0A8D0XQB4_PIG</name>
<organism evidence="2 3">
    <name type="scientific">Sus scrofa</name>
    <name type="common">Pig</name>
    <dbReference type="NCBI Taxonomy" id="9823"/>
    <lineage>
        <taxon>Eukaryota</taxon>
        <taxon>Metazoa</taxon>
        <taxon>Chordata</taxon>
        <taxon>Craniata</taxon>
        <taxon>Vertebrata</taxon>
        <taxon>Euteleostomi</taxon>
        <taxon>Mammalia</taxon>
        <taxon>Eutheria</taxon>
        <taxon>Laurasiatheria</taxon>
        <taxon>Artiodactyla</taxon>
        <taxon>Suina</taxon>
        <taxon>Suidae</taxon>
        <taxon>Sus</taxon>
    </lineage>
</organism>
<protein>
    <submittedName>
        <fullName evidence="2">Uncharacterized protein</fullName>
    </submittedName>
</protein>
<sequence>MVNGIICLISLSDLLLLVYRNAVDFCVFISYTVTLPNSLMSSSSFLVASLRFSRYSIMSSANSNSFTSSFPVWIPFISFTSLIAMARTSKTMLNSSESGQPCLLPDLSRNSFSFSPLRMMLAVGLSHMAFIMLR</sequence>
<feature type="signal peptide" evidence="1">
    <location>
        <begin position="1"/>
        <end position="22"/>
    </location>
</feature>
<dbReference type="Ensembl" id="ENSSSCT00030086534.1">
    <property type="protein sequence ID" value="ENSSSCP00030039916.1"/>
    <property type="gene ID" value="ENSSSCG00030061897.1"/>
</dbReference>
<accession>A0A8D0XQB4</accession>
<evidence type="ECO:0000313" key="3">
    <source>
        <dbReference type="Proteomes" id="UP000694570"/>
    </source>
</evidence>
<evidence type="ECO:0000256" key="1">
    <source>
        <dbReference type="SAM" id="SignalP"/>
    </source>
</evidence>
<dbReference type="Proteomes" id="UP000694728">
    <property type="component" value="Unplaced"/>
</dbReference>
<dbReference type="AlphaFoldDB" id="A0A8D0XQB4"/>
<dbReference type="Ensembl" id="ENSSSCT00035000955.1">
    <property type="protein sequence ID" value="ENSSSCP00035000236.1"/>
    <property type="gene ID" value="ENSSSCG00035000833.1"/>
</dbReference>
<dbReference type="Ensembl" id="ENSSSCT00045027418.1">
    <property type="protein sequence ID" value="ENSSSCP00045018940.1"/>
    <property type="gene ID" value="ENSSSCG00045016134.1"/>
</dbReference>
<dbReference type="Ensembl" id="ENSSSCT00055014719.1">
    <property type="protein sequence ID" value="ENSSSCP00055011577.1"/>
    <property type="gene ID" value="ENSSSCG00055007562.1"/>
</dbReference>
<dbReference type="Proteomes" id="UP000694570">
    <property type="component" value="Unplaced"/>
</dbReference>